<dbReference type="AlphaFoldDB" id="A0A7L4ZJ11"/>
<name>A0A7L4ZJ11_9FLAO</name>
<organism evidence="1 2">
    <name type="scientific">Kordia antarctica</name>
    <dbReference type="NCBI Taxonomy" id="1218801"/>
    <lineage>
        <taxon>Bacteria</taxon>
        <taxon>Pseudomonadati</taxon>
        <taxon>Bacteroidota</taxon>
        <taxon>Flavobacteriia</taxon>
        <taxon>Flavobacteriales</taxon>
        <taxon>Flavobacteriaceae</taxon>
        <taxon>Kordia</taxon>
    </lineage>
</organism>
<proteinExistence type="predicted"/>
<protein>
    <submittedName>
        <fullName evidence="1">Uncharacterized protein</fullName>
    </submittedName>
</protein>
<dbReference type="EMBL" id="CP019288">
    <property type="protein sequence ID" value="QHI36728.1"/>
    <property type="molecule type" value="Genomic_DNA"/>
</dbReference>
<dbReference type="KEGG" id="kan:IMCC3317_20980"/>
<dbReference type="RefSeq" id="WP_160129407.1">
    <property type="nucleotide sequence ID" value="NZ_CP019288.1"/>
</dbReference>
<dbReference type="OrthoDB" id="9875638at2"/>
<sequence>MKNTIIIIISLFSIICFSQNKKPLYIKFDEKMEISNIIEDMTLSFHTINSDSRGNRYNFKVSNMGKDFNLRQFQEIKDSITEKEFKAINLTTIKELSKISPCDLHIMLSDLESIVLIKTVDNIHYKYRLVYWSTQRGWSTVKTN</sequence>
<gene>
    <name evidence="1" type="ORF">IMCC3317_20980</name>
</gene>
<dbReference type="Proteomes" id="UP000464657">
    <property type="component" value="Chromosome"/>
</dbReference>
<evidence type="ECO:0000313" key="1">
    <source>
        <dbReference type="EMBL" id="QHI36728.1"/>
    </source>
</evidence>
<keyword evidence="2" id="KW-1185">Reference proteome</keyword>
<evidence type="ECO:0000313" key="2">
    <source>
        <dbReference type="Proteomes" id="UP000464657"/>
    </source>
</evidence>
<accession>A0A7L4ZJ11</accession>
<reference evidence="1 2" key="1">
    <citation type="journal article" date="2013" name="Int. J. Syst. Evol. Microbiol.">
        <title>Kordia antarctica sp. nov., isolated from Antarctic seawater.</title>
        <authorList>
            <person name="Baek K."/>
            <person name="Choi A."/>
            <person name="Kang I."/>
            <person name="Lee K."/>
            <person name="Cho J.C."/>
        </authorList>
    </citation>
    <scope>NUCLEOTIDE SEQUENCE [LARGE SCALE GENOMIC DNA]</scope>
    <source>
        <strain evidence="1 2">IMCC3317</strain>
    </source>
</reference>